<keyword evidence="1" id="KW-0472">Membrane</keyword>
<keyword evidence="1" id="KW-0812">Transmembrane</keyword>
<proteinExistence type="predicted"/>
<dbReference type="EMBL" id="JAVDQG010000003">
    <property type="protein sequence ID" value="MDR6225691.1"/>
    <property type="molecule type" value="Genomic_DNA"/>
</dbReference>
<reference evidence="2 3" key="1">
    <citation type="submission" date="2023-07" db="EMBL/GenBank/DDBJ databases">
        <title>Genomic Encyclopedia of Type Strains, Phase IV (KMG-IV): sequencing the most valuable type-strain genomes for metagenomic binning, comparative biology and taxonomic classification.</title>
        <authorList>
            <person name="Goeker M."/>
        </authorList>
    </citation>
    <scope>NUCLEOTIDE SEQUENCE [LARGE SCALE GENOMIC DNA]</scope>
    <source>
        <strain evidence="2 3">DSM 45903</strain>
    </source>
</reference>
<feature type="transmembrane region" description="Helical" evidence="1">
    <location>
        <begin position="6"/>
        <end position="28"/>
    </location>
</feature>
<sequence>MNTSAWAMLIIGSLIICGGLAYFISIAVRSNKP</sequence>
<evidence type="ECO:0000256" key="1">
    <source>
        <dbReference type="SAM" id="Phobius"/>
    </source>
</evidence>
<organism evidence="2 3">
    <name type="scientific">Desmospora profundinema</name>
    <dbReference type="NCBI Taxonomy" id="1571184"/>
    <lineage>
        <taxon>Bacteria</taxon>
        <taxon>Bacillati</taxon>
        <taxon>Bacillota</taxon>
        <taxon>Bacilli</taxon>
        <taxon>Bacillales</taxon>
        <taxon>Thermoactinomycetaceae</taxon>
        <taxon>Desmospora</taxon>
    </lineage>
</organism>
<evidence type="ECO:0000313" key="3">
    <source>
        <dbReference type="Proteomes" id="UP001185012"/>
    </source>
</evidence>
<protein>
    <recommendedName>
        <fullName evidence="4">MetS family NSS transporter small subunit</fullName>
    </recommendedName>
</protein>
<dbReference type="RefSeq" id="WP_309864695.1">
    <property type="nucleotide sequence ID" value="NZ_JAVDQG010000003.1"/>
</dbReference>
<keyword evidence="3" id="KW-1185">Reference proteome</keyword>
<dbReference type="NCBIfam" id="NF033493">
    <property type="entry name" value="MetS_like_NSS"/>
    <property type="match status" value="1"/>
</dbReference>
<keyword evidence="1" id="KW-1133">Transmembrane helix</keyword>
<name>A0ABU1ILN1_9BACL</name>
<gene>
    <name evidence="2" type="ORF">JOE21_001689</name>
</gene>
<accession>A0ABU1ILN1</accession>
<evidence type="ECO:0008006" key="4">
    <source>
        <dbReference type="Google" id="ProtNLM"/>
    </source>
</evidence>
<evidence type="ECO:0000313" key="2">
    <source>
        <dbReference type="EMBL" id="MDR6225691.1"/>
    </source>
</evidence>
<comment type="caution">
    <text evidence="2">The sequence shown here is derived from an EMBL/GenBank/DDBJ whole genome shotgun (WGS) entry which is preliminary data.</text>
</comment>
<dbReference type="Proteomes" id="UP001185012">
    <property type="component" value="Unassembled WGS sequence"/>
</dbReference>